<proteinExistence type="predicted"/>
<evidence type="ECO:0000313" key="2">
    <source>
        <dbReference type="Proteomes" id="UP000757435"/>
    </source>
</evidence>
<name>A0A951QDX8_9CYAN</name>
<accession>A0A951QDX8</accession>
<sequence length="209" mass="23249">MPNEPIRPLISAFQSQAELELLQIILQGSTSCYPCNPAEPEAEAYFAALEQEMFQVGWTEEDFAAPAELLGKQLSKLWTIAPVTETASRILNTEFLQRFTAQVPHQVLNGIVQRAQQAIASNLSLAEQLVQSVQDCLPNWGEEDLQVLARPFAYAMRGSETEALEVVLRSVRCAEWKDLSSIEQARLSLAVARYAIDQVAIDQVATEQE</sequence>
<dbReference type="PROSITE" id="PS51257">
    <property type="entry name" value="PROKAR_LIPOPROTEIN"/>
    <property type="match status" value="1"/>
</dbReference>
<dbReference type="EMBL" id="JAHHHD010000013">
    <property type="protein sequence ID" value="MBW4659613.1"/>
    <property type="molecule type" value="Genomic_DNA"/>
</dbReference>
<dbReference type="Proteomes" id="UP000757435">
    <property type="component" value="Unassembled WGS sequence"/>
</dbReference>
<reference evidence="1" key="1">
    <citation type="submission" date="2021-05" db="EMBL/GenBank/DDBJ databases">
        <authorList>
            <person name="Pietrasiak N."/>
            <person name="Ward R."/>
            <person name="Stajich J.E."/>
            <person name="Kurbessoian T."/>
        </authorList>
    </citation>
    <scope>NUCLEOTIDE SEQUENCE</scope>
    <source>
        <strain evidence="1">UHER 2000/2452</strain>
    </source>
</reference>
<gene>
    <name evidence="1" type="ORF">KME15_13135</name>
</gene>
<reference evidence="1" key="2">
    <citation type="journal article" date="2022" name="Microbiol. Resour. Announc.">
        <title>Metagenome Sequencing to Explore Phylogenomics of Terrestrial Cyanobacteria.</title>
        <authorList>
            <person name="Ward R.D."/>
            <person name="Stajich J.E."/>
            <person name="Johansen J.R."/>
            <person name="Huntemann M."/>
            <person name="Clum A."/>
            <person name="Foster B."/>
            <person name="Foster B."/>
            <person name="Roux S."/>
            <person name="Palaniappan K."/>
            <person name="Varghese N."/>
            <person name="Mukherjee S."/>
            <person name="Reddy T.B.K."/>
            <person name="Daum C."/>
            <person name="Copeland A."/>
            <person name="Chen I.A."/>
            <person name="Ivanova N.N."/>
            <person name="Kyrpides N.C."/>
            <person name="Shapiro N."/>
            <person name="Eloe-Fadrosh E.A."/>
            <person name="Pietrasiak N."/>
        </authorList>
    </citation>
    <scope>NUCLEOTIDE SEQUENCE</scope>
    <source>
        <strain evidence="1">UHER 2000/2452</strain>
    </source>
</reference>
<dbReference type="AlphaFoldDB" id="A0A951QDX8"/>
<evidence type="ECO:0000313" key="1">
    <source>
        <dbReference type="EMBL" id="MBW4659613.1"/>
    </source>
</evidence>
<organism evidence="1 2">
    <name type="scientific">Drouetiella hepatica Uher 2000/2452</name>
    <dbReference type="NCBI Taxonomy" id="904376"/>
    <lineage>
        <taxon>Bacteria</taxon>
        <taxon>Bacillati</taxon>
        <taxon>Cyanobacteriota</taxon>
        <taxon>Cyanophyceae</taxon>
        <taxon>Oculatellales</taxon>
        <taxon>Oculatellaceae</taxon>
        <taxon>Drouetiella</taxon>
    </lineage>
</organism>
<comment type="caution">
    <text evidence="1">The sequence shown here is derived from an EMBL/GenBank/DDBJ whole genome shotgun (WGS) entry which is preliminary data.</text>
</comment>
<protein>
    <submittedName>
        <fullName evidence="1">Uncharacterized protein</fullName>
    </submittedName>
</protein>